<dbReference type="AlphaFoldDB" id="A0A0C3PXF3"/>
<evidence type="ECO:0008006" key="4">
    <source>
        <dbReference type="Google" id="ProtNLM"/>
    </source>
</evidence>
<evidence type="ECO:0000313" key="2">
    <source>
        <dbReference type="EMBL" id="KIO13664.1"/>
    </source>
</evidence>
<organism evidence="2 3">
    <name type="scientific">Pisolithus tinctorius Marx 270</name>
    <dbReference type="NCBI Taxonomy" id="870435"/>
    <lineage>
        <taxon>Eukaryota</taxon>
        <taxon>Fungi</taxon>
        <taxon>Dikarya</taxon>
        <taxon>Basidiomycota</taxon>
        <taxon>Agaricomycotina</taxon>
        <taxon>Agaricomycetes</taxon>
        <taxon>Agaricomycetidae</taxon>
        <taxon>Boletales</taxon>
        <taxon>Sclerodermatineae</taxon>
        <taxon>Pisolithaceae</taxon>
        <taxon>Pisolithus</taxon>
    </lineage>
</organism>
<gene>
    <name evidence="2" type="ORF">M404DRAFT_590429</name>
</gene>
<reference evidence="3" key="2">
    <citation type="submission" date="2015-01" db="EMBL/GenBank/DDBJ databases">
        <title>Evolutionary Origins and Diversification of the Mycorrhizal Mutualists.</title>
        <authorList>
            <consortium name="DOE Joint Genome Institute"/>
            <consortium name="Mycorrhizal Genomics Consortium"/>
            <person name="Kohler A."/>
            <person name="Kuo A."/>
            <person name="Nagy L.G."/>
            <person name="Floudas D."/>
            <person name="Copeland A."/>
            <person name="Barry K.W."/>
            <person name="Cichocki N."/>
            <person name="Veneault-Fourrey C."/>
            <person name="LaButti K."/>
            <person name="Lindquist E.A."/>
            <person name="Lipzen A."/>
            <person name="Lundell T."/>
            <person name="Morin E."/>
            <person name="Murat C."/>
            <person name="Riley R."/>
            <person name="Ohm R."/>
            <person name="Sun H."/>
            <person name="Tunlid A."/>
            <person name="Henrissat B."/>
            <person name="Grigoriev I.V."/>
            <person name="Hibbett D.S."/>
            <person name="Martin F."/>
        </authorList>
    </citation>
    <scope>NUCLEOTIDE SEQUENCE [LARGE SCALE GENOMIC DNA]</scope>
    <source>
        <strain evidence="3">Marx 270</strain>
    </source>
</reference>
<reference evidence="2 3" key="1">
    <citation type="submission" date="2014-04" db="EMBL/GenBank/DDBJ databases">
        <authorList>
            <consortium name="DOE Joint Genome Institute"/>
            <person name="Kuo A."/>
            <person name="Kohler A."/>
            <person name="Costa M.D."/>
            <person name="Nagy L.G."/>
            <person name="Floudas D."/>
            <person name="Copeland A."/>
            <person name="Barry K.W."/>
            <person name="Cichocki N."/>
            <person name="Veneault-Fourrey C."/>
            <person name="LaButti K."/>
            <person name="Lindquist E.A."/>
            <person name="Lipzen A."/>
            <person name="Lundell T."/>
            <person name="Morin E."/>
            <person name="Murat C."/>
            <person name="Sun H."/>
            <person name="Tunlid A."/>
            <person name="Henrissat B."/>
            <person name="Grigoriev I.V."/>
            <person name="Hibbett D.S."/>
            <person name="Martin F."/>
            <person name="Nordberg H.P."/>
            <person name="Cantor M.N."/>
            <person name="Hua S.X."/>
        </authorList>
    </citation>
    <scope>NUCLEOTIDE SEQUENCE [LARGE SCALE GENOMIC DNA]</scope>
    <source>
        <strain evidence="2 3">Marx 270</strain>
    </source>
</reference>
<feature type="region of interest" description="Disordered" evidence="1">
    <location>
        <begin position="31"/>
        <end position="71"/>
    </location>
</feature>
<accession>A0A0C3PXF3</accession>
<dbReference type="HOGENOM" id="CLU_1595211_0_0_1"/>
<evidence type="ECO:0000313" key="3">
    <source>
        <dbReference type="Proteomes" id="UP000054217"/>
    </source>
</evidence>
<dbReference type="EMBL" id="KN831946">
    <property type="protein sequence ID" value="KIO13664.1"/>
    <property type="molecule type" value="Genomic_DNA"/>
</dbReference>
<name>A0A0C3PXF3_PISTI</name>
<evidence type="ECO:0000256" key="1">
    <source>
        <dbReference type="SAM" id="MobiDB-lite"/>
    </source>
</evidence>
<dbReference type="Proteomes" id="UP000054217">
    <property type="component" value="Unassembled WGS sequence"/>
</dbReference>
<dbReference type="InParanoid" id="A0A0C3PXF3"/>
<keyword evidence="3" id="KW-1185">Reference proteome</keyword>
<protein>
    <recommendedName>
        <fullName evidence="4">Chromo domain-containing protein</fullName>
    </recommendedName>
</protein>
<proteinExistence type="predicted"/>
<sequence length="167" mass="19107">MGLVLWRSGRWGMRRIYRGRAEPRREDLWSLRGGQGDGYRGEKRRLLEGNQKEDRGEEDRQQQQSVEGLEDPWVKCQQKGVTRYRVAGYVRWRGLQQNEDTWPAGRAGPELEAGGDLVHVQVALARLMGSSAAWRLRAMGLDSCAWSLERTWLTSPVKSADQQQAPD</sequence>
<feature type="compositionally biased region" description="Basic and acidic residues" evidence="1">
    <location>
        <begin position="39"/>
        <end position="61"/>
    </location>
</feature>